<feature type="compositionally biased region" description="Basic and acidic residues" evidence="2">
    <location>
        <begin position="278"/>
        <end position="294"/>
    </location>
</feature>
<evidence type="ECO:0000313" key="4">
    <source>
        <dbReference type="EMBL" id="KIW09123.1"/>
    </source>
</evidence>
<feature type="region of interest" description="Disordered" evidence="2">
    <location>
        <begin position="753"/>
        <end position="828"/>
    </location>
</feature>
<feature type="region of interest" description="Disordered" evidence="2">
    <location>
        <begin position="1"/>
        <end position="61"/>
    </location>
</feature>
<dbReference type="InterPro" id="IPR003150">
    <property type="entry name" value="DNA-bd_RFX"/>
</dbReference>
<dbReference type="HOGENOM" id="CLU_011526_0_0_1"/>
<dbReference type="Gene3D" id="1.10.10.10">
    <property type="entry name" value="Winged helix-like DNA-binding domain superfamily/Winged helix DNA-binding domain"/>
    <property type="match status" value="1"/>
</dbReference>
<evidence type="ECO:0000256" key="1">
    <source>
        <dbReference type="ARBA" id="ARBA00023125"/>
    </source>
</evidence>
<dbReference type="InterPro" id="IPR039779">
    <property type="entry name" value="RFX-like"/>
</dbReference>
<dbReference type="EMBL" id="KN847529">
    <property type="protein sequence ID" value="KIW09123.1"/>
    <property type="molecule type" value="Genomic_DNA"/>
</dbReference>
<keyword evidence="5" id="KW-1185">Reference proteome</keyword>
<dbReference type="Pfam" id="PF02257">
    <property type="entry name" value="RFX_DNA_binding"/>
    <property type="match status" value="1"/>
</dbReference>
<dbReference type="RefSeq" id="XP_016218992.1">
    <property type="nucleotide sequence ID" value="XM_016352735.1"/>
</dbReference>
<name>A0A0D2AR02_9PEZI</name>
<dbReference type="InterPro" id="IPR057321">
    <property type="entry name" value="RFX1-4/6/8-like_BCD"/>
</dbReference>
<organism evidence="4 5">
    <name type="scientific">Verruconis gallopava</name>
    <dbReference type="NCBI Taxonomy" id="253628"/>
    <lineage>
        <taxon>Eukaryota</taxon>
        <taxon>Fungi</taxon>
        <taxon>Dikarya</taxon>
        <taxon>Ascomycota</taxon>
        <taxon>Pezizomycotina</taxon>
        <taxon>Dothideomycetes</taxon>
        <taxon>Pleosporomycetidae</taxon>
        <taxon>Venturiales</taxon>
        <taxon>Sympoventuriaceae</taxon>
        <taxon>Verruconis</taxon>
    </lineage>
</organism>
<dbReference type="OrthoDB" id="10056949at2759"/>
<dbReference type="Proteomes" id="UP000053259">
    <property type="component" value="Unassembled WGS sequence"/>
</dbReference>
<feature type="compositionally biased region" description="Polar residues" evidence="2">
    <location>
        <begin position="10"/>
        <end position="29"/>
    </location>
</feature>
<feature type="compositionally biased region" description="Basic and acidic residues" evidence="2">
    <location>
        <begin position="766"/>
        <end position="779"/>
    </location>
</feature>
<dbReference type="FunFam" id="1.10.10.10:FF:000119">
    <property type="entry name" value="DNA damage and replication checkpoint protein"/>
    <property type="match status" value="1"/>
</dbReference>
<dbReference type="InParanoid" id="A0A0D2AR02"/>
<dbReference type="GO" id="GO:0000978">
    <property type="term" value="F:RNA polymerase II cis-regulatory region sequence-specific DNA binding"/>
    <property type="evidence" value="ECO:0007669"/>
    <property type="project" value="TreeGrafter"/>
</dbReference>
<dbReference type="PROSITE" id="PS51526">
    <property type="entry name" value="RFX_DBD"/>
    <property type="match status" value="1"/>
</dbReference>
<dbReference type="AlphaFoldDB" id="A0A0D2AR02"/>
<dbReference type="GO" id="GO:0000981">
    <property type="term" value="F:DNA-binding transcription factor activity, RNA polymerase II-specific"/>
    <property type="evidence" value="ECO:0007669"/>
    <property type="project" value="TreeGrafter"/>
</dbReference>
<feature type="compositionally biased region" description="Low complexity" evidence="2">
    <location>
        <begin position="42"/>
        <end position="54"/>
    </location>
</feature>
<evidence type="ECO:0000259" key="3">
    <source>
        <dbReference type="PROSITE" id="PS51526"/>
    </source>
</evidence>
<dbReference type="InterPro" id="IPR036390">
    <property type="entry name" value="WH_DNA-bd_sf"/>
</dbReference>
<evidence type="ECO:0000256" key="2">
    <source>
        <dbReference type="SAM" id="MobiDB-lite"/>
    </source>
</evidence>
<accession>A0A0D2AR02</accession>
<feature type="compositionally biased region" description="Low complexity" evidence="2">
    <location>
        <begin position="706"/>
        <end position="731"/>
    </location>
</feature>
<keyword evidence="1" id="KW-0238">DNA-binding</keyword>
<dbReference type="SUPFAM" id="SSF46785">
    <property type="entry name" value="Winged helix' DNA-binding domain"/>
    <property type="match status" value="1"/>
</dbReference>
<dbReference type="InterPro" id="IPR036388">
    <property type="entry name" value="WH-like_DNA-bd_sf"/>
</dbReference>
<reference evidence="4 5" key="1">
    <citation type="submission" date="2015-01" db="EMBL/GenBank/DDBJ databases">
        <title>The Genome Sequence of Ochroconis gallopava CBS43764.</title>
        <authorList>
            <consortium name="The Broad Institute Genomics Platform"/>
            <person name="Cuomo C."/>
            <person name="de Hoog S."/>
            <person name="Gorbushina A."/>
            <person name="Stielow B."/>
            <person name="Teixiera M."/>
            <person name="Abouelleil A."/>
            <person name="Chapman S.B."/>
            <person name="Priest M."/>
            <person name="Young S.K."/>
            <person name="Wortman J."/>
            <person name="Nusbaum C."/>
            <person name="Birren B."/>
        </authorList>
    </citation>
    <scope>NUCLEOTIDE SEQUENCE [LARGE SCALE GENOMIC DNA]</scope>
    <source>
        <strain evidence="4 5">CBS 43764</strain>
    </source>
</reference>
<protein>
    <recommendedName>
        <fullName evidence="3">RFX-type winged-helix domain-containing protein</fullName>
    </recommendedName>
</protein>
<evidence type="ECO:0000313" key="5">
    <source>
        <dbReference type="Proteomes" id="UP000053259"/>
    </source>
</evidence>
<feature type="region of interest" description="Disordered" evidence="2">
    <location>
        <begin position="706"/>
        <end position="739"/>
    </location>
</feature>
<dbReference type="PANTHER" id="PTHR12619">
    <property type="entry name" value="RFX TRANSCRIPTION FACTOR FAMILY"/>
    <property type="match status" value="1"/>
</dbReference>
<feature type="region of interest" description="Disordered" evidence="2">
    <location>
        <begin position="136"/>
        <end position="162"/>
    </location>
</feature>
<proteinExistence type="predicted"/>
<gene>
    <name evidence="4" type="ORF">PV09_00065</name>
</gene>
<dbReference type="Pfam" id="PF25340">
    <property type="entry name" value="BCD_RFX"/>
    <property type="match status" value="1"/>
</dbReference>
<dbReference type="PANTHER" id="PTHR12619:SF5">
    <property type="entry name" value="TRANSCRIPTION FACTOR RFX4"/>
    <property type="match status" value="1"/>
</dbReference>
<feature type="region of interest" description="Disordered" evidence="2">
    <location>
        <begin position="278"/>
        <end position="302"/>
    </location>
</feature>
<feature type="domain" description="RFX-type winged-helix" evidence="3">
    <location>
        <begin position="200"/>
        <end position="274"/>
    </location>
</feature>
<dbReference type="GeneID" id="27308038"/>
<dbReference type="STRING" id="253628.A0A0D2AR02"/>
<dbReference type="VEuPathDB" id="FungiDB:PV09_00065"/>
<sequence>MTSMDRRSRSTTGASQRPLSRDSTASIQSAAPRLVRADSMPQYGAQAQYTTQQQHMATSQPQQFDHFTVMQTVPQPQPFSTHGLPMSASDASQHQQYHANPMQSQSAMYHSHSLQAFGTQQPAVDPQYAASVGAQNVHGVPTPDMDDGKKRGGAASTQSNEKELREALEKNMHRSLKDVAEEVQASERTSRAEKTKQLFAMLWLQSSCETAKTSVPRSRVYASYADRCATERVQPLNPASFGKLVRIIFKGIQTRRLGVRGESKYHYVDLALKSEKDREDDGFGRSFSGHEPRSPKSMSLDFGNVPHLPANSNVFAADGSPVASPELAPRRDLDQVDGAVFADPFSAEYRSNFPFSQTYPQQLRFPSPEDEIISDEVELPSLRPYAPEKADEDAADALVALYRSHCTSLIEYFKKCKEKQFWRTFTSFQGTLTVPVQKLLTTPSMAAWIRECDYYMYQRMLTFIARIALQVLPAPALVFFGTISQNLHAHIVKTFSGLPLHVLEARLEPATRFCELVNRMIKVNNAAHAASQVLELGQHRDQLHHEWLMYINPKRLMEGELPGCGYEQTFKILTEDMARILRPLAPQSPATYEDGLPFPNSEAQGDTADNYIDRIDALLRSLPLRFPGASARTIVDCVKNLGTAAMREFTMQGANTFHAWWIVKVFIDEYSQWLVTSGGFLAHRPVRRGHSSPALSNMAGSVANGALESSAEASRHSSAAPDASSSAPPASTGLGAVGMNKGADEMISSTTISVNTHSMGSLRKRRSDESFSADHHDTADQSAVTKRLRLTPDDKPGDAPSFEPPHPSFATTSFGSLPGATSGVDTKGDEVTEFEDSGIGLGLLEESGLHAPSNANTGRGVVV</sequence>